<reference evidence="2" key="2">
    <citation type="submission" date="2020-11" db="EMBL/GenBank/DDBJ databases">
        <title>Whole genome sequencing of Colletotrichum sp.</title>
        <authorList>
            <person name="Li H."/>
        </authorList>
    </citation>
    <scope>NUCLEOTIDE SEQUENCE</scope>
    <source>
        <strain evidence="2">CkLH20</strain>
    </source>
</reference>
<dbReference type="RefSeq" id="XP_038745589.1">
    <property type="nucleotide sequence ID" value="XM_038889291.1"/>
</dbReference>
<evidence type="ECO:0000256" key="1">
    <source>
        <dbReference type="SAM" id="MobiDB-lite"/>
    </source>
</evidence>
<dbReference type="OrthoDB" id="4837680at2759"/>
<feature type="region of interest" description="Disordered" evidence="1">
    <location>
        <begin position="151"/>
        <end position="213"/>
    </location>
</feature>
<dbReference type="GeneID" id="62162365"/>
<evidence type="ECO:0000313" key="3">
    <source>
        <dbReference type="Proteomes" id="UP000781932"/>
    </source>
</evidence>
<keyword evidence="3" id="KW-1185">Reference proteome</keyword>
<protein>
    <submittedName>
        <fullName evidence="2">Uncharacterized protein</fullName>
    </submittedName>
</protein>
<comment type="caution">
    <text evidence="2">The sequence shown here is derived from an EMBL/GenBank/DDBJ whole genome shotgun (WGS) entry which is preliminary data.</text>
</comment>
<dbReference type="Proteomes" id="UP000781932">
    <property type="component" value="Unassembled WGS sequence"/>
</dbReference>
<sequence>MAATELDNVSAMLEWQFKTIWDTYGRGDHDDAEQMAAELLMEPRLSDFHQAGMHLLLSMSPIDYIHHGNEAVRLYQSVLNETIEMSPKQRATIERMLNDAKISLEQGRADKAAILRNIEKLIASGKTMKDLQDENIREMHAQLELDLVAAGSRSDAHDTEKAPVADREAIRPSTSLPETVSQSTGVGRSQSTALTEIDIDFDDNSSLPDINQK</sequence>
<evidence type="ECO:0000313" key="2">
    <source>
        <dbReference type="EMBL" id="KAF9876128.1"/>
    </source>
</evidence>
<proteinExistence type="predicted"/>
<feature type="compositionally biased region" description="Polar residues" evidence="1">
    <location>
        <begin position="172"/>
        <end position="194"/>
    </location>
</feature>
<gene>
    <name evidence="2" type="ORF">CkaCkLH20_06574</name>
</gene>
<organism evidence="2 3">
    <name type="scientific">Colletotrichum karsti</name>
    <dbReference type="NCBI Taxonomy" id="1095194"/>
    <lineage>
        <taxon>Eukaryota</taxon>
        <taxon>Fungi</taxon>
        <taxon>Dikarya</taxon>
        <taxon>Ascomycota</taxon>
        <taxon>Pezizomycotina</taxon>
        <taxon>Sordariomycetes</taxon>
        <taxon>Hypocreomycetidae</taxon>
        <taxon>Glomerellales</taxon>
        <taxon>Glomerellaceae</taxon>
        <taxon>Colletotrichum</taxon>
        <taxon>Colletotrichum boninense species complex</taxon>
    </lineage>
</organism>
<reference evidence="2" key="1">
    <citation type="submission" date="2020-03" db="EMBL/GenBank/DDBJ databases">
        <authorList>
            <person name="He L."/>
        </authorList>
    </citation>
    <scope>NUCLEOTIDE SEQUENCE</scope>
    <source>
        <strain evidence="2">CkLH20</strain>
    </source>
</reference>
<dbReference type="AlphaFoldDB" id="A0A9P6I2J6"/>
<feature type="compositionally biased region" description="Polar residues" evidence="1">
    <location>
        <begin position="204"/>
        <end position="213"/>
    </location>
</feature>
<accession>A0A9P6I2J6</accession>
<name>A0A9P6I2J6_9PEZI</name>
<dbReference type="EMBL" id="JAATWM020000019">
    <property type="protein sequence ID" value="KAF9876128.1"/>
    <property type="molecule type" value="Genomic_DNA"/>
</dbReference>
<feature type="compositionally biased region" description="Basic and acidic residues" evidence="1">
    <location>
        <begin position="154"/>
        <end position="170"/>
    </location>
</feature>